<evidence type="ECO:0000256" key="2">
    <source>
        <dbReference type="ARBA" id="ARBA00022723"/>
    </source>
</evidence>
<keyword evidence="9" id="KW-0539">Nucleus</keyword>
<comment type="caution">
    <text evidence="11">The sequence shown here is derived from an EMBL/GenBank/DDBJ whole genome shotgun (WGS) entry which is preliminary data.</text>
</comment>
<dbReference type="Gene3D" id="3.30.710.10">
    <property type="entry name" value="Potassium Channel Kv1.1, Chain A"/>
    <property type="match status" value="1"/>
</dbReference>
<feature type="non-terminal residue" evidence="11">
    <location>
        <position position="157"/>
    </location>
</feature>
<evidence type="ECO:0000256" key="8">
    <source>
        <dbReference type="ARBA" id="ARBA00023163"/>
    </source>
</evidence>
<evidence type="ECO:0000256" key="9">
    <source>
        <dbReference type="ARBA" id="ARBA00023242"/>
    </source>
</evidence>
<keyword evidence="4" id="KW-0863">Zinc-finger</keyword>
<dbReference type="InterPro" id="IPR050457">
    <property type="entry name" value="ZnFinger_BTB_dom_contain"/>
</dbReference>
<dbReference type="PANTHER" id="PTHR46105">
    <property type="entry name" value="AGAP004733-PA"/>
    <property type="match status" value="1"/>
</dbReference>
<protein>
    <recommendedName>
        <fullName evidence="10">BTB domain-containing protein</fullName>
    </recommendedName>
</protein>
<keyword evidence="3" id="KW-0677">Repeat</keyword>
<dbReference type="Proteomes" id="UP001345963">
    <property type="component" value="Unassembled WGS sequence"/>
</dbReference>
<dbReference type="PROSITE" id="PS50097">
    <property type="entry name" value="BTB"/>
    <property type="match status" value="1"/>
</dbReference>
<dbReference type="EMBL" id="JAHUTI010029601">
    <property type="protein sequence ID" value="MED6241146.1"/>
    <property type="molecule type" value="Genomic_DNA"/>
</dbReference>
<evidence type="ECO:0000313" key="12">
    <source>
        <dbReference type="Proteomes" id="UP001345963"/>
    </source>
</evidence>
<keyword evidence="8" id="KW-0804">Transcription</keyword>
<dbReference type="Pfam" id="PF00651">
    <property type="entry name" value="BTB"/>
    <property type="match status" value="1"/>
</dbReference>
<evidence type="ECO:0000256" key="5">
    <source>
        <dbReference type="ARBA" id="ARBA00022833"/>
    </source>
</evidence>
<accession>A0ABU7ASD8</accession>
<keyword evidence="7" id="KW-0238">DNA-binding</keyword>
<evidence type="ECO:0000313" key="11">
    <source>
        <dbReference type="EMBL" id="MED6241146.1"/>
    </source>
</evidence>
<organism evidence="11 12">
    <name type="scientific">Ataeniobius toweri</name>
    <dbReference type="NCBI Taxonomy" id="208326"/>
    <lineage>
        <taxon>Eukaryota</taxon>
        <taxon>Metazoa</taxon>
        <taxon>Chordata</taxon>
        <taxon>Craniata</taxon>
        <taxon>Vertebrata</taxon>
        <taxon>Euteleostomi</taxon>
        <taxon>Actinopterygii</taxon>
        <taxon>Neopterygii</taxon>
        <taxon>Teleostei</taxon>
        <taxon>Neoteleostei</taxon>
        <taxon>Acanthomorphata</taxon>
        <taxon>Ovalentaria</taxon>
        <taxon>Atherinomorphae</taxon>
        <taxon>Cyprinodontiformes</taxon>
        <taxon>Goodeidae</taxon>
        <taxon>Ataeniobius</taxon>
    </lineage>
</organism>
<dbReference type="InterPro" id="IPR011333">
    <property type="entry name" value="SKP1/BTB/POZ_sf"/>
</dbReference>
<evidence type="ECO:0000259" key="10">
    <source>
        <dbReference type="PROSITE" id="PS50097"/>
    </source>
</evidence>
<dbReference type="PROSITE" id="PS51257">
    <property type="entry name" value="PROKAR_LIPOPROTEIN"/>
    <property type="match status" value="1"/>
</dbReference>
<name>A0ABU7ASD8_9TELE</name>
<evidence type="ECO:0000256" key="6">
    <source>
        <dbReference type="ARBA" id="ARBA00023015"/>
    </source>
</evidence>
<reference evidence="11 12" key="1">
    <citation type="submission" date="2021-07" db="EMBL/GenBank/DDBJ databases">
        <authorList>
            <person name="Palmer J.M."/>
        </authorList>
    </citation>
    <scope>NUCLEOTIDE SEQUENCE [LARGE SCALE GENOMIC DNA]</scope>
    <source>
        <strain evidence="11 12">AT_MEX2019</strain>
        <tissue evidence="11">Muscle</tissue>
    </source>
</reference>
<feature type="domain" description="BTB" evidence="10">
    <location>
        <begin position="132"/>
        <end position="157"/>
    </location>
</feature>
<evidence type="ECO:0000256" key="7">
    <source>
        <dbReference type="ARBA" id="ARBA00023125"/>
    </source>
</evidence>
<sequence length="157" mass="17788">MKRQHDQKFEFEQFRFGFPYTFAFHTVASCFTNEADSAITCSINFPVNFPVLAQNTESAVFFTDFDNMDEHRGVCASLTFSRNTSTPAGSEPGNTPQCNGAPERRTHLRVAESQGLQLLGVLRSFREQGLLFDFIIIVQEHEFPCHRCVLAACSDFF</sequence>
<keyword evidence="2" id="KW-0479">Metal-binding</keyword>
<gene>
    <name evidence="11" type="ORF">ATANTOWER_032686</name>
</gene>
<evidence type="ECO:0000256" key="1">
    <source>
        <dbReference type="ARBA" id="ARBA00004123"/>
    </source>
</evidence>
<dbReference type="InterPro" id="IPR000210">
    <property type="entry name" value="BTB/POZ_dom"/>
</dbReference>
<dbReference type="PANTHER" id="PTHR46105:SF5">
    <property type="entry name" value="ZINC FINGER AND BTB DOMAIN-CONTAINING PROTEIN 44 ISOFORM X1"/>
    <property type="match status" value="1"/>
</dbReference>
<keyword evidence="6" id="KW-0805">Transcription regulation</keyword>
<keyword evidence="5" id="KW-0862">Zinc</keyword>
<evidence type="ECO:0000256" key="4">
    <source>
        <dbReference type="ARBA" id="ARBA00022771"/>
    </source>
</evidence>
<evidence type="ECO:0000256" key="3">
    <source>
        <dbReference type="ARBA" id="ARBA00022737"/>
    </source>
</evidence>
<proteinExistence type="predicted"/>
<keyword evidence="12" id="KW-1185">Reference proteome</keyword>
<comment type="subcellular location">
    <subcellularLocation>
        <location evidence="1">Nucleus</location>
    </subcellularLocation>
</comment>
<dbReference type="SUPFAM" id="SSF54695">
    <property type="entry name" value="POZ domain"/>
    <property type="match status" value="1"/>
</dbReference>